<name>A0A0G4J6X2_PLABS</name>
<evidence type="ECO:0000313" key="5">
    <source>
        <dbReference type="EMBL" id="CEP03320.1"/>
    </source>
</evidence>
<dbReference type="STRING" id="37360.A0A0G4J6X2"/>
<keyword evidence="2 3" id="KW-0040">ANK repeat</keyword>
<dbReference type="PANTHER" id="PTHR24189">
    <property type="entry name" value="MYOTROPHIN"/>
    <property type="match status" value="1"/>
</dbReference>
<dbReference type="SMART" id="SM00248">
    <property type="entry name" value="ANK"/>
    <property type="match status" value="3"/>
</dbReference>
<sequence>MRAWRTITYPPVLCALAVILQVSAANDSVDAQALDPAAATLSRQHPLPVLPLEIQNEIFHMLFSNMKILEMLTFLRDASGWSRQLYYPAVVTFLEKFDSGTFDEFANSTDILLDRQRVEIATLAQACRKSVPTPAMVQNDEIALRRAVETCQLDIIPFYISQVNCPDALKLTALHHLLCVHLFVNIDNWEAKCDERRRLFVLRLLLDHGADQRHPDGHGDIVLHKAVRQEMLTVVEKLLSRDPLVVNERGIGGNTPLHIAYQMLRSRNGRSPAMIELLSSYNASLDIVNDEGKTPQSMQNPHVWLTDYVLNLFERLNSNLCALPRSVQANVDTCKSIIIKYGPSPSSLKFLLMSFTVAVRLLMDHLNYCLLHTSVLT</sequence>
<protein>
    <submittedName>
        <fullName evidence="5">Uncharacterized protein</fullName>
    </submittedName>
</protein>
<reference evidence="5 6" key="1">
    <citation type="submission" date="2015-02" db="EMBL/GenBank/DDBJ databases">
        <authorList>
            <person name="Chooi Y.-H."/>
        </authorList>
    </citation>
    <scope>NUCLEOTIDE SEQUENCE [LARGE SCALE GENOMIC DNA]</scope>
    <source>
        <strain evidence="5">E3</strain>
    </source>
</reference>
<dbReference type="AlphaFoldDB" id="A0A0G4J6X2"/>
<evidence type="ECO:0000256" key="2">
    <source>
        <dbReference type="ARBA" id="ARBA00023043"/>
    </source>
</evidence>
<dbReference type="Gene3D" id="1.25.40.20">
    <property type="entry name" value="Ankyrin repeat-containing domain"/>
    <property type="match status" value="1"/>
</dbReference>
<keyword evidence="1" id="KW-0677">Repeat</keyword>
<evidence type="ECO:0000256" key="1">
    <source>
        <dbReference type="ARBA" id="ARBA00022737"/>
    </source>
</evidence>
<gene>
    <name evidence="5" type="ORF">PBRA_003080</name>
</gene>
<feature type="repeat" description="ANK" evidence="3">
    <location>
        <begin position="252"/>
        <end position="290"/>
    </location>
</feature>
<dbReference type="InterPro" id="IPR036770">
    <property type="entry name" value="Ankyrin_rpt-contain_sf"/>
</dbReference>
<feature type="signal peptide" evidence="4">
    <location>
        <begin position="1"/>
        <end position="24"/>
    </location>
</feature>
<dbReference type="Proteomes" id="UP000039324">
    <property type="component" value="Unassembled WGS sequence"/>
</dbReference>
<dbReference type="EMBL" id="CDSF01000144">
    <property type="protein sequence ID" value="CEP03320.1"/>
    <property type="molecule type" value="Genomic_DNA"/>
</dbReference>
<feature type="chain" id="PRO_5005194075" evidence="4">
    <location>
        <begin position="25"/>
        <end position="377"/>
    </location>
</feature>
<dbReference type="InterPro" id="IPR050745">
    <property type="entry name" value="Multifunctional_regulatory"/>
</dbReference>
<proteinExistence type="predicted"/>
<evidence type="ECO:0000256" key="3">
    <source>
        <dbReference type="PROSITE-ProRule" id="PRU00023"/>
    </source>
</evidence>
<dbReference type="Pfam" id="PF00023">
    <property type="entry name" value="Ank"/>
    <property type="match status" value="1"/>
</dbReference>
<accession>A0A0G4J6X2</accession>
<evidence type="ECO:0000313" key="6">
    <source>
        <dbReference type="Proteomes" id="UP000039324"/>
    </source>
</evidence>
<dbReference type="InterPro" id="IPR002110">
    <property type="entry name" value="Ankyrin_rpt"/>
</dbReference>
<evidence type="ECO:0000256" key="4">
    <source>
        <dbReference type="SAM" id="SignalP"/>
    </source>
</evidence>
<dbReference type="PROSITE" id="PS50088">
    <property type="entry name" value="ANK_REPEAT"/>
    <property type="match status" value="1"/>
</dbReference>
<dbReference type="SUPFAM" id="SSF48403">
    <property type="entry name" value="Ankyrin repeat"/>
    <property type="match status" value="1"/>
</dbReference>
<keyword evidence="4" id="KW-0732">Signal</keyword>
<keyword evidence="6" id="KW-1185">Reference proteome</keyword>
<organism evidence="5 6">
    <name type="scientific">Plasmodiophora brassicae</name>
    <name type="common">Clubroot disease agent</name>
    <dbReference type="NCBI Taxonomy" id="37360"/>
    <lineage>
        <taxon>Eukaryota</taxon>
        <taxon>Sar</taxon>
        <taxon>Rhizaria</taxon>
        <taxon>Endomyxa</taxon>
        <taxon>Phytomyxea</taxon>
        <taxon>Plasmodiophorida</taxon>
        <taxon>Plasmodiophoridae</taxon>
        <taxon>Plasmodiophora</taxon>
    </lineage>
</organism>